<dbReference type="Pfam" id="PF21104">
    <property type="entry name" value="Glyco_hydro_78_N"/>
    <property type="match status" value="1"/>
</dbReference>
<protein>
    <submittedName>
        <fullName evidence="3">Uncharacterized protein</fullName>
    </submittedName>
</protein>
<keyword evidence="4" id="KW-1185">Reference proteome</keyword>
<evidence type="ECO:0000313" key="4">
    <source>
        <dbReference type="Proteomes" id="UP000242875"/>
    </source>
</evidence>
<gene>
    <name evidence="3" type="ORF">BZG36_05029</name>
</gene>
<dbReference type="Proteomes" id="UP000242875">
    <property type="component" value="Unassembled WGS sequence"/>
</dbReference>
<dbReference type="Gene3D" id="1.50.10.10">
    <property type="match status" value="1"/>
</dbReference>
<organism evidence="3 4">
    <name type="scientific">Bifiguratus adelaidae</name>
    <dbReference type="NCBI Taxonomy" id="1938954"/>
    <lineage>
        <taxon>Eukaryota</taxon>
        <taxon>Fungi</taxon>
        <taxon>Fungi incertae sedis</taxon>
        <taxon>Mucoromycota</taxon>
        <taxon>Mucoromycotina</taxon>
        <taxon>Endogonomycetes</taxon>
        <taxon>Endogonales</taxon>
        <taxon>Endogonales incertae sedis</taxon>
        <taxon>Bifiguratus</taxon>
    </lineage>
</organism>
<dbReference type="Pfam" id="PF17389">
    <property type="entry name" value="Bac_rhamnosid6H"/>
    <property type="match status" value="1"/>
</dbReference>
<feature type="domain" description="Alpha-L-rhamnosidase six-hairpin glycosidase" evidence="1">
    <location>
        <begin position="177"/>
        <end position="494"/>
    </location>
</feature>
<dbReference type="InterPro" id="IPR008928">
    <property type="entry name" value="6-hairpin_glycosidase_sf"/>
</dbReference>
<dbReference type="GO" id="GO:0003824">
    <property type="term" value="F:catalytic activity"/>
    <property type="evidence" value="ECO:0007669"/>
    <property type="project" value="UniProtKB-ARBA"/>
</dbReference>
<proteinExistence type="predicted"/>
<evidence type="ECO:0000259" key="2">
    <source>
        <dbReference type="Pfam" id="PF21104"/>
    </source>
</evidence>
<dbReference type="EMBL" id="MVBO01000172">
    <property type="protein sequence ID" value="OZJ02258.1"/>
    <property type="molecule type" value="Genomic_DNA"/>
</dbReference>
<evidence type="ECO:0000313" key="3">
    <source>
        <dbReference type="EMBL" id="OZJ02258.1"/>
    </source>
</evidence>
<name>A0A261XV97_9FUNG</name>
<dbReference type="PANTHER" id="PTHR34987">
    <property type="entry name" value="C, PUTATIVE (AFU_ORTHOLOGUE AFUA_3G02880)-RELATED"/>
    <property type="match status" value="1"/>
</dbReference>
<dbReference type="AlphaFoldDB" id="A0A261XV97"/>
<dbReference type="PANTHER" id="PTHR34987:SF4">
    <property type="entry name" value="ALPHA-L-RHAMNOSIDASE C-TERMINAL DOMAIN-CONTAINING PROTEIN"/>
    <property type="match status" value="1"/>
</dbReference>
<sequence length="497" mass="56761">MGSSDRYLAVAEALKPILRETRAQPLHLVRFESDDSFLGYRTVVDKNASSLAETWFSEGESVVIDFGSHGVGYLSFALIADGYADTPARLRLVFGQVPSDIAEELYPSKSWMTKAWLPYEDHTIGEIPTVINISRRYAFRYVKIEIKEMSDEFKVGFHDLSLRRVTSAPRDVEPIPDPTVNRIDAVGLCTLRDCMQEVFEDGPRRDRGLFLGDLRLQALANYVTYQNNDLVKRCLYLFAGLRSQGRIMACVFDRPKPHPSKIYQPDYELLFPVALYEYVQHTGDVETGRDLFPVCQDMLERNYASFFQDGLFTKTDLWYFFDWDQGLKRTACMQAGYIFAYKVAEKLAKLIQASVDYKATIDTLSTAVLSYYDTEQGVFVCEGQVSWVTQAWMGLAQVLTPAEHVRAIQCAMHDPTAMKPMCPYGMHYVLEALHVNGATEECLRVGKAYYGGMVERGADTFWEVYDERDAKLSPYHDHHINSYCHGFACTMSWFIRQ</sequence>
<dbReference type="InterPro" id="IPR012341">
    <property type="entry name" value="6hp_glycosidase-like_sf"/>
</dbReference>
<accession>A0A261XV97</accession>
<comment type="caution">
    <text evidence="3">The sequence shown here is derived from an EMBL/GenBank/DDBJ whole genome shotgun (WGS) entry which is preliminary data.</text>
</comment>
<dbReference type="InterPro" id="IPR035396">
    <property type="entry name" value="Bac_rhamnosid6H"/>
</dbReference>
<reference evidence="3 4" key="1">
    <citation type="journal article" date="2017" name="Mycologia">
        <title>Bifiguratus adelaidae, gen. et sp. nov., a new member of Mucoromycotina in endophytic and soil-dwelling habitats.</title>
        <authorList>
            <person name="Torres-Cruz T.J."/>
            <person name="Billingsley Tobias T.L."/>
            <person name="Almatruk M."/>
            <person name="Hesse C."/>
            <person name="Kuske C.R."/>
            <person name="Desiro A."/>
            <person name="Benucci G.M."/>
            <person name="Bonito G."/>
            <person name="Stajich J.E."/>
            <person name="Dunlap C."/>
            <person name="Arnold A.E."/>
            <person name="Porras-Alfaro A."/>
        </authorList>
    </citation>
    <scope>NUCLEOTIDE SEQUENCE [LARGE SCALE GENOMIC DNA]</scope>
    <source>
        <strain evidence="3 4">AZ0501</strain>
    </source>
</reference>
<dbReference type="InterPro" id="IPR049164">
    <property type="entry name" value="Glyco_hydro_78_N"/>
</dbReference>
<dbReference type="OrthoDB" id="10036721at2759"/>
<feature type="domain" description="Glycosyl hydrolase family 78 alpha-rhamnosidase N-terminal" evidence="2">
    <location>
        <begin position="25"/>
        <end position="162"/>
    </location>
</feature>
<dbReference type="SUPFAM" id="SSF48208">
    <property type="entry name" value="Six-hairpin glycosidases"/>
    <property type="match status" value="1"/>
</dbReference>
<evidence type="ECO:0000259" key="1">
    <source>
        <dbReference type="Pfam" id="PF17389"/>
    </source>
</evidence>
<dbReference type="GO" id="GO:0005975">
    <property type="term" value="P:carbohydrate metabolic process"/>
    <property type="evidence" value="ECO:0007669"/>
    <property type="project" value="InterPro"/>
</dbReference>